<keyword evidence="2" id="KW-1185">Reference proteome</keyword>
<sequence length="48" mass="5506">MQVGHSFMHPNFQSTGKAHWVNLVFAHSSTITLWSKKGSHQHHLLELL</sequence>
<dbReference type="HOGENOM" id="CLU_3160941_0_0_1"/>
<protein>
    <submittedName>
        <fullName evidence="1">Uncharacterized protein</fullName>
    </submittedName>
</protein>
<dbReference type="AlphaFoldDB" id="K3YFN7"/>
<reference evidence="1" key="2">
    <citation type="submission" date="2018-08" db="UniProtKB">
        <authorList>
            <consortium name="EnsemblPlants"/>
        </authorList>
    </citation>
    <scope>IDENTIFICATION</scope>
    <source>
        <strain evidence="1">Yugu1</strain>
    </source>
</reference>
<dbReference type="EnsemblPlants" id="KQK99909">
    <property type="protein sequence ID" value="KQK99909"/>
    <property type="gene ID" value="SETIT_013055mg"/>
</dbReference>
<accession>K3YFN7</accession>
<organism evidence="1 2">
    <name type="scientific">Setaria italica</name>
    <name type="common">Foxtail millet</name>
    <name type="synonym">Panicum italicum</name>
    <dbReference type="NCBI Taxonomy" id="4555"/>
    <lineage>
        <taxon>Eukaryota</taxon>
        <taxon>Viridiplantae</taxon>
        <taxon>Streptophyta</taxon>
        <taxon>Embryophyta</taxon>
        <taxon>Tracheophyta</taxon>
        <taxon>Spermatophyta</taxon>
        <taxon>Magnoliopsida</taxon>
        <taxon>Liliopsida</taxon>
        <taxon>Poales</taxon>
        <taxon>Poaceae</taxon>
        <taxon>PACMAD clade</taxon>
        <taxon>Panicoideae</taxon>
        <taxon>Panicodae</taxon>
        <taxon>Paniceae</taxon>
        <taxon>Cenchrinae</taxon>
        <taxon>Setaria</taxon>
    </lineage>
</organism>
<name>K3YFN7_SETIT</name>
<dbReference type="InParanoid" id="K3YFN7"/>
<reference evidence="2" key="1">
    <citation type="journal article" date="2012" name="Nat. Biotechnol.">
        <title>Reference genome sequence of the model plant Setaria.</title>
        <authorList>
            <person name="Bennetzen J.L."/>
            <person name="Schmutz J."/>
            <person name="Wang H."/>
            <person name="Percifield R."/>
            <person name="Hawkins J."/>
            <person name="Pontaroli A.C."/>
            <person name="Estep M."/>
            <person name="Feng L."/>
            <person name="Vaughn J.N."/>
            <person name="Grimwood J."/>
            <person name="Jenkins J."/>
            <person name="Barry K."/>
            <person name="Lindquist E."/>
            <person name="Hellsten U."/>
            <person name="Deshpande S."/>
            <person name="Wang X."/>
            <person name="Wu X."/>
            <person name="Mitros T."/>
            <person name="Triplett J."/>
            <person name="Yang X."/>
            <person name="Ye C.Y."/>
            <person name="Mauro-Herrera M."/>
            <person name="Wang L."/>
            <person name="Li P."/>
            <person name="Sharma M."/>
            <person name="Sharma R."/>
            <person name="Ronald P.C."/>
            <person name="Panaud O."/>
            <person name="Kellogg E.A."/>
            <person name="Brutnell T.P."/>
            <person name="Doust A.N."/>
            <person name="Tuskan G.A."/>
            <person name="Rokhsar D."/>
            <person name="Devos K.M."/>
        </authorList>
    </citation>
    <scope>NUCLEOTIDE SEQUENCE [LARGE SCALE GENOMIC DNA]</scope>
    <source>
        <strain evidence="2">cv. Yugu1</strain>
    </source>
</reference>
<evidence type="ECO:0000313" key="2">
    <source>
        <dbReference type="Proteomes" id="UP000004995"/>
    </source>
</evidence>
<dbReference type="Proteomes" id="UP000004995">
    <property type="component" value="Unassembled WGS sequence"/>
</dbReference>
<proteinExistence type="predicted"/>
<evidence type="ECO:0000313" key="1">
    <source>
        <dbReference type="EnsemblPlants" id="KQK99909"/>
    </source>
</evidence>
<dbReference type="Gramene" id="KQK99909">
    <property type="protein sequence ID" value="KQK99909"/>
    <property type="gene ID" value="SETIT_013055mg"/>
</dbReference>
<dbReference type="EMBL" id="AGNK02004585">
    <property type="status" value="NOT_ANNOTATED_CDS"/>
    <property type="molecule type" value="Genomic_DNA"/>
</dbReference>